<evidence type="ECO:0000256" key="1">
    <source>
        <dbReference type="SAM" id="MobiDB-lite"/>
    </source>
</evidence>
<feature type="region of interest" description="Disordered" evidence="1">
    <location>
        <begin position="604"/>
        <end position="624"/>
    </location>
</feature>
<evidence type="ECO:0000313" key="4">
    <source>
        <dbReference type="EMBL" id="KAF7175986.1"/>
    </source>
</evidence>
<dbReference type="OrthoDB" id="5397734at2759"/>
<dbReference type="InterPro" id="IPR056009">
    <property type="entry name" value="DUF7587"/>
</dbReference>
<dbReference type="EMBL" id="JACBAE010001380">
    <property type="protein sequence ID" value="KAF7159374.1"/>
    <property type="molecule type" value="Genomic_DNA"/>
</dbReference>
<feature type="domain" description="DUF7587" evidence="2">
    <location>
        <begin position="216"/>
        <end position="355"/>
    </location>
</feature>
<dbReference type="AlphaFoldDB" id="A0A8H6UPG4"/>
<feature type="region of interest" description="Disordered" evidence="1">
    <location>
        <begin position="488"/>
        <end position="522"/>
    </location>
</feature>
<name>A0A8H6UPG4_9EURO</name>
<dbReference type="EMBL" id="JACBAG010001917">
    <property type="protein sequence ID" value="KAF7175986.1"/>
    <property type="molecule type" value="Genomic_DNA"/>
</dbReference>
<evidence type="ECO:0000259" key="2">
    <source>
        <dbReference type="Pfam" id="PF24494"/>
    </source>
</evidence>
<keyword evidence="5" id="KW-1185">Reference proteome</keyword>
<gene>
    <name evidence="3" type="ORF">CNMCM5623_004688</name>
    <name evidence="4" type="ORF">CNMCM7691_000837</name>
</gene>
<evidence type="ECO:0000313" key="3">
    <source>
        <dbReference type="EMBL" id="KAF7159374.1"/>
    </source>
</evidence>
<proteinExistence type="predicted"/>
<reference evidence="3" key="1">
    <citation type="submission" date="2020-06" db="EMBL/GenBank/DDBJ databases">
        <title>Draft genome sequences of strains closely related to Aspergillus parafelis and Aspergillus hiratsukae.</title>
        <authorList>
            <person name="Dos Santos R.A.C."/>
            <person name="Rivero-Menendez O."/>
            <person name="Steenwyk J.L."/>
            <person name="Mead M.E."/>
            <person name="Goldman G.H."/>
            <person name="Alastruey-Izquierdo A."/>
            <person name="Rokas A."/>
        </authorList>
    </citation>
    <scope>NUCLEOTIDE SEQUENCE</scope>
    <source>
        <strain evidence="3">CNM-CM5623</strain>
        <strain evidence="4">CNM-CM7691</strain>
    </source>
</reference>
<accession>A0A8H6UPG4</accession>
<feature type="compositionally biased region" description="Acidic residues" evidence="1">
    <location>
        <begin position="491"/>
        <end position="519"/>
    </location>
</feature>
<evidence type="ECO:0000313" key="6">
    <source>
        <dbReference type="Proteomes" id="UP000654922"/>
    </source>
</evidence>
<comment type="caution">
    <text evidence="3">The sequence shown here is derived from an EMBL/GenBank/DDBJ whole genome shotgun (WGS) entry which is preliminary data.</text>
</comment>
<organism evidence="3 6">
    <name type="scientific">Aspergillus felis</name>
    <dbReference type="NCBI Taxonomy" id="1287682"/>
    <lineage>
        <taxon>Eukaryota</taxon>
        <taxon>Fungi</taxon>
        <taxon>Dikarya</taxon>
        <taxon>Ascomycota</taxon>
        <taxon>Pezizomycotina</taxon>
        <taxon>Eurotiomycetes</taxon>
        <taxon>Eurotiomycetidae</taxon>
        <taxon>Eurotiales</taxon>
        <taxon>Aspergillaceae</taxon>
        <taxon>Aspergillus</taxon>
        <taxon>Aspergillus subgen. Fumigati</taxon>
    </lineage>
</organism>
<protein>
    <recommendedName>
        <fullName evidence="2">DUF7587 domain-containing protein</fullName>
    </recommendedName>
</protein>
<evidence type="ECO:0000313" key="5">
    <source>
        <dbReference type="Proteomes" id="UP000641853"/>
    </source>
</evidence>
<dbReference type="Proteomes" id="UP000641853">
    <property type="component" value="Unassembled WGS sequence"/>
</dbReference>
<dbReference type="Proteomes" id="UP000654922">
    <property type="component" value="Unassembled WGS sequence"/>
</dbReference>
<sequence length="631" mass="71037">MQLDFSIKLPKVPWNDEKRIFLCCLYKFFKKNGTAFEEIFNAKYKRDLENSGFTDGRTSSATLRAQWKDMKRLGDPIWGRVHKPPNEGDWLPIKDKILDIAQSLGVSLIEKEIDDIDTSGYRARTARSLRTSVPDSALTSASTLNSSTQYSSLLTATIIDHQKNSSAGRHTLTINKQSSSLQPLTKHGGKVCWWCLDQGDDAAEPNSFSTSRSDYLPPLLYRWSNADSQGTNTPKRYIAGLFTDSDVSPFLPEDIAPEIFNNYVLNHVSIASRPSPFISTFQSILAPIHRAMWGKEGARVSIIDTRKLTGPLYFAKALVQQNKIRIPGYSGVGEYLIWGEIQTPAIICSFKITTLIQIAQKHEDISRILQLDRIASYKRVRGKLRTVLSKETGSMNLDHASGVSLGKLLHLINVPQEYYQMVGEGILRSWQLRKQGDWQEFCQGLEVGFAQLPQTTFSPYQVNLDATPAGRALARGIGTDYLVQHDSVVREEEEERFEEIEEDDIDEDEEEEDDDDNDDIQSIFDTPCPVRLAHSVSSVTPPDTQPVNRVELYNPATGNWSLAQESLQSTPTEVDSFSPESSVIVLDGFEEEIEELGDLIMGEDMRDLSTPEPPSKDQFATDRERIKRLLN</sequence>
<dbReference type="Pfam" id="PF24494">
    <property type="entry name" value="DUF7587"/>
    <property type="match status" value="1"/>
</dbReference>